<dbReference type="AlphaFoldDB" id="A0A813PW68"/>
<proteinExistence type="predicted"/>
<name>A0A813PW68_9BILA</name>
<dbReference type="Proteomes" id="UP000663845">
    <property type="component" value="Unassembled WGS sequence"/>
</dbReference>
<evidence type="ECO:0000313" key="1">
    <source>
        <dbReference type="EMBL" id="CAF0759273.1"/>
    </source>
</evidence>
<protein>
    <submittedName>
        <fullName evidence="1">Uncharacterized protein</fullName>
    </submittedName>
</protein>
<accession>A0A813PW68</accession>
<gene>
    <name evidence="1" type="ORF">JYZ213_LOCUS2962</name>
</gene>
<reference evidence="1" key="1">
    <citation type="submission" date="2021-02" db="EMBL/GenBank/DDBJ databases">
        <authorList>
            <person name="Nowell W R."/>
        </authorList>
    </citation>
    <scope>NUCLEOTIDE SEQUENCE</scope>
</reference>
<comment type="caution">
    <text evidence="1">The sequence shown here is derived from an EMBL/GenBank/DDBJ whole genome shotgun (WGS) entry which is preliminary data.</text>
</comment>
<evidence type="ECO:0000313" key="2">
    <source>
        <dbReference type="Proteomes" id="UP000663845"/>
    </source>
</evidence>
<dbReference type="EMBL" id="CAJNOG010000015">
    <property type="protein sequence ID" value="CAF0759273.1"/>
    <property type="molecule type" value="Genomic_DNA"/>
</dbReference>
<sequence length="133" mass="15290">MASSINSESLFNRRSRKFTYRGNIYIHTIFEQNPTPNKSTFKQLEQETGCTVKQLQIPPAPFYYYATVKGNLPMDLNLYTVGADIQFFNFTYGPPPSDIFDIPQNCTQIEFNPSIHPTLLYEIVQKNSTDSMC</sequence>
<organism evidence="1 2">
    <name type="scientific">Adineta steineri</name>
    <dbReference type="NCBI Taxonomy" id="433720"/>
    <lineage>
        <taxon>Eukaryota</taxon>
        <taxon>Metazoa</taxon>
        <taxon>Spiralia</taxon>
        <taxon>Gnathifera</taxon>
        <taxon>Rotifera</taxon>
        <taxon>Eurotatoria</taxon>
        <taxon>Bdelloidea</taxon>
        <taxon>Adinetida</taxon>
        <taxon>Adinetidae</taxon>
        <taxon>Adineta</taxon>
    </lineage>
</organism>